<dbReference type="InterPro" id="IPR000014">
    <property type="entry name" value="PAS"/>
</dbReference>
<proteinExistence type="predicted"/>
<dbReference type="InterPro" id="IPR001789">
    <property type="entry name" value="Sig_transdc_resp-reg_receiver"/>
</dbReference>
<sequence>MEKILKKQAHLNRVLKAVLNTNQLIVKERDPAGLIQKACEELIGTMGYFNAWIGLLDEEGRHVKLTGAAGFDRGFDVMRERLNQGVFPSCMQRTLQTNESVVITAPIVECADCPLSKEYAGRFLFTCRLEHEGRIWGILSVSVPAGFEHEKDEHDLVLEVSRDLAFALALAKINTEKRNQALLDHSPVCHKIVDLDFNLQYMNANGFKMLNLEPNAGVYGKPYPFDFFPEPFKEKMIKSLTHVKRTGETVTMEALTRDIQGNDVWLNSSLIPVFSDDNTMDYITVVSDNTTRQKQDEKQRIQLETRLRQAQKMEAIGTIAGGIAHDFNNILFSIIGMSELLMEDLSKDSIEYENALEILTAGKRGADLVNQILAFSRQSEHQMSPTRIQTVLEEVLKLTRSTIPSYIEINHDIKTDCAMVMADPTQIHQIAMNIITNAYHAMETADGKISVVLRETELALSDLPSKHIEPGTYALLSFSDTGSGIPPELRDKIFDPYFTTKEKGKGTGLGLSIVYSIVKAHKGDITVYSEIGKGTTFNIYLPVIRRTGISDLKNSIEKIPTGNERILLVDDEEPIAKLEKQMLERIGYSVTRQTSPLEALICFKENPHAFDLILSDMNMPRMTGLQLAKEIKSIRNDIPIIISTGFSDRLEDQDIGGVGIDAVLMKPVIKSDMAQTIRKVLEDVTG</sequence>
<dbReference type="AlphaFoldDB" id="A0A850SZL6"/>
<dbReference type="NCBIfam" id="TIGR00229">
    <property type="entry name" value="sensory_box"/>
    <property type="match status" value="1"/>
</dbReference>
<dbReference type="InterPro" id="IPR011006">
    <property type="entry name" value="CheY-like_superfamily"/>
</dbReference>
<evidence type="ECO:0000259" key="6">
    <source>
        <dbReference type="PROSITE" id="PS50110"/>
    </source>
</evidence>
<dbReference type="SUPFAM" id="SSF47384">
    <property type="entry name" value="Homodimeric domain of signal transducing histidine kinase"/>
    <property type="match status" value="1"/>
</dbReference>
<reference evidence="7 8" key="1">
    <citation type="submission" date="2020-06" db="EMBL/GenBank/DDBJ databases">
        <title>High-quality draft genome of sulfate reducer Desulfobacter latus type strain AcrS2 isolated from marine sediment.</title>
        <authorList>
            <person name="Hoppe M."/>
            <person name="Larsen C.K."/>
            <person name="Marshall I.P.G."/>
            <person name="Schramm A."/>
            <person name="Marietou A.G."/>
        </authorList>
    </citation>
    <scope>NUCLEOTIDE SEQUENCE [LARGE SCALE GENOMIC DNA]</scope>
    <source>
        <strain evidence="7 8">AcRS2</strain>
    </source>
</reference>
<name>A0A850SZL6_9BACT</name>
<dbReference type="Pfam" id="PF00512">
    <property type="entry name" value="HisKA"/>
    <property type="match status" value="1"/>
</dbReference>
<dbReference type="GO" id="GO:0000155">
    <property type="term" value="F:phosphorelay sensor kinase activity"/>
    <property type="evidence" value="ECO:0007669"/>
    <property type="project" value="InterPro"/>
</dbReference>
<evidence type="ECO:0000313" key="7">
    <source>
        <dbReference type="EMBL" id="NWH05560.1"/>
    </source>
</evidence>
<dbReference type="SUPFAM" id="SSF55785">
    <property type="entry name" value="PYP-like sensor domain (PAS domain)"/>
    <property type="match status" value="1"/>
</dbReference>
<dbReference type="Gene3D" id="1.10.287.130">
    <property type="match status" value="1"/>
</dbReference>
<dbReference type="Pfam" id="PF00072">
    <property type="entry name" value="Response_reg"/>
    <property type="match status" value="1"/>
</dbReference>
<gene>
    <name evidence="7" type="ORF">HXW94_11270</name>
</gene>
<dbReference type="InterPro" id="IPR036890">
    <property type="entry name" value="HATPase_C_sf"/>
</dbReference>
<dbReference type="InterPro" id="IPR003661">
    <property type="entry name" value="HisK_dim/P_dom"/>
</dbReference>
<dbReference type="Gene3D" id="3.40.50.2300">
    <property type="match status" value="1"/>
</dbReference>
<evidence type="ECO:0000256" key="4">
    <source>
        <dbReference type="PROSITE-ProRule" id="PRU00169"/>
    </source>
</evidence>
<dbReference type="RefSeq" id="WP_178367016.1">
    <property type="nucleotide sequence ID" value="NZ_JACADJ010000038.1"/>
</dbReference>
<dbReference type="SMART" id="SM00387">
    <property type="entry name" value="HATPase_c"/>
    <property type="match status" value="1"/>
</dbReference>
<evidence type="ECO:0000256" key="3">
    <source>
        <dbReference type="ARBA" id="ARBA00022553"/>
    </source>
</evidence>
<evidence type="ECO:0000259" key="5">
    <source>
        <dbReference type="PROSITE" id="PS50109"/>
    </source>
</evidence>
<dbReference type="EC" id="2.7.13.3" evidence="2"/>
<keyword evidence="8" id="KW-1185">Reference proteome</keyword>
<dbReference type="InterPro" id="IPR004358">
    <property type="entry name" value="Sig_transdc_His_kin-like_C"/>
</dbReference>
<evidence type="ECO:0000256" key="2">
    <source>
        <dbReference type="ARBA" id="ARBA00012438"/>
    </source>
</evidence>
<protein>
    <recommendedName>
        <fullName evidence="2">histidine kinase</fullName>
        <ecNumber evidence="2">2.7.13.3</ecNumber>
    </recommendedName>
</protein>
<dbReference type="Gene3D" id="3.30.565.10">
    <property type="entry name" value="Histidine kinase-like ATPase, C-terminal domain"/>
    <property type="match status" value="1"/>
</dbReference>
<dbReference type="Gene3D" id="3.30.450.20">
    <property type="entry name" value="PAS domain"/>
    <property type="match status" value="1"/>
</dbReference>
<dbReference type="Gene3D" id="3.30.450.40">
    <property type="match status" value="1"/>
</dbReference>
<dbReference type="CDD" id="cd00156">
    <property type="entry name" value="REC"/>
    <property type="match status" value="1"/>
</dbReference>
<dbReference type="InterPro" id="IPR005467">
    <property type="entry name" value="His_kinase_dom"/>
</dbReference>
<dbReference type="SMART" id="SM00448">
    <property type="entry name" value="REC"/>
    <property type="match status" value="1"/>
</dbReference>
<dbReference type="PANTHER" id="PTHR43065:SF42">
    <property type="entry name" value="TWO-COMPONENT SENSOR PPRA"/>
    <property type="match status" value="1"/>
</dbReference>
<dbReference type="InterPro" id="IPR035965">
    <property type="entry name" value="PAS-like_dom_sf"/>
</dbReference>
<dbReference type="Pfam" id="PF02518">
    <property type="entry name" value="HATPase_c"/>
    <property type="match status" value="1"/>
</dbReference>
<dbReference type="InterPro" id="IPR013656">
    <property type="entry name" value="PAS_4"/>
</dbReference>
<comment type="catalytic activity">
    <reaction evidence="1">
        <text>ATP + protein L-histidine = ADP + protein N-phospho-L-histidine.</text>
        <dbReference type="EC" id="2.7.13.3"/>
    </reaction>
</comment>
<dbReference type="CDD" id="cd00130">
    <property type="entry name" value="PAS"/>
    <property type="match status" value="1"/>
</dbReference>
<dbReference type="SUPFAM" id="SSF55874">
    <property type="entry name" value="ATPase domain of HSP90 chaperone/DNA topoisomerase II/histidine kinase"/>
    <property type="match status" value="1"/>
</dbReference>
<dbReference type="InterPro" id="IPR036097">
    <property type="entry name" value="HisK_dim/P_sf"/>
</dbReference>
<dbReference type="CDD" id="cd00082">
    <property type="entry name" value="HisKA"/>
    <property type="match status" value="1"/>
</dbReference>
<dbReference type="PANTHER" id="PTHR43065">
    <property type="entry name" value="SENSOR HISTIDINE KINASE"/>
    <property type="match status" value="1"/>
</dbReference>
<feature type="domain" description="Response regulatory" evidence="6">
    <location>
        <begin position="565"/>
        <end position="681"/>
    </location>
</feature>
<comment type="caution">
    <text evidence="7">The sequence shown here is derived from an EMBL/GenBank/DDBJ whole genome shotgun (WGS) entry which is preliminary data.</text>
</comment>
<dbReference type="SMART" id="SM00388">
    <property type="entry name" value="HisKA"/>
    <property type="match status" value="1"/>
</dbReference>
<dbReference type="InterPro" id="IPR003594">
    <property type="entry name" value="HATPase_dom"/>
</dbReference>
<accession>A0A850SZL6</accession>
<feature type="domain" description="Histidine kinase" evidence="5">
    <location>
        <begin position="322"/>
        <end position="545"/>
    </location>
</feature>
<dbReference type="Proteomes" id="UP000553343">
    <property type="component" value="Unassembled WGS sequence"/>
</dbReference>
<dbReference type="InterPro" id="IPR029016">
    <property type="entry name" value="GAF-like_dom_sf"/>
</dbReference>
<evidence type="ECO:0000256" key="1">
    <source>
        <dbReference type="ARBA" id="ARBA00000085"/>
    </source>
</evidence>
<dbReference type="PROSITE" id="PS50110">
    <property type="entry name" value="RESPONSE_REGULATORY"/>
    <property type="match status" value="1"/>
</dbReference>
<dbReference type="SUPFAM" id="SSF55781">
    <property type="entry name" value="GAF domain-like"/>
    <property type="match status" value="1"/>
</dbReference>
<organism evidence="7 8">
    <name type="scientific">Desulfobacter latus</name>
    <dbReference type="NCBI Taxonomy" id="2292"/>
    <lineage>
        <taxon>Bacteria</taxon>
        <taxon>Pseudomonadati</taxon>
        <taxon>Thermodesulfobacteriota</taxon>
        <taxon>Desulfobacteria</taxon>
        <taxon>Desulfobacterales</taxon>
        <taxon>Desulfobacteraceae</taxon>
        <taxon>Desulfobacter</taxon>
    </lineage>
</organism>
<dbReference type="PROSITE" id="PS50109">
    <property type="entry name" value="HIS_KIN"/>
    <property type="match status" value="1"/>
</dbReference>
<dbReference type="SUPFAM" id="SSF52172">
    <property type="entry name" value="CheY-like"/>
    <property type="match status" value="1"/>
</dbReference>
<dbReference type="PRINTS" id="PR00344">
    <property type="entry name" value="BCTRLSENSOR"/>
</dbReference>
<feature type="modified residue" description="4-aspartylphosphate" evidence="4">
    <location>
        <position position="616"/>
    </location>
</feature>
<keyword evidence="3 4" id="KW-0597">Phosphoprotein</keyword>
<dbReference type="EMBL" id="JACADJ010000038">
    <property type="protein sequence ID" value="NWH05560.1"/>
    <property type="molecule type" value="Genomic_DNA"/>
</dbReference>
<evidence type="ECO:0000313" key="8">
    <source>
        <dbReference type="Proteomes" id="UP000553343"/>
    </source>
</evidence>
<dbReference type="Pfam" id="PF08448">
    <property type="entry name" value="PAS_4"/>
    <property type="match status" value="1"/>
</dbReference>